<gene>
    <name evidence="1" type="ORF">UFOPK2046_00311</name>
</gene>
<protein>
    <submittedName>
        <fullName evidence="1">Unannotated protein</fullName>
    </submittedName>
</protein>
<organism evidence="1">
    <name type="scientific">freshwater metagenome</name>
    <dbReference type="NCBI Taxonomy" id="449393"/>
    <lineage>
        <taxon>unclassified sequences</taxon>
        <taxon>metagenomes</taxon>
        <taxon>ecological metagenomes</taxon>
    </lineage>
</organism>
<reference evidence="1" key="1">
    <citation type="submission" date="2020-05" db="EMBL/GenBank/DDBJ databases">
        <authorList>
            <person name="Chiriac C."/>
            <person name="Salcher M."/>
            <person name="Ghai R."/>
            <person name="Kavagutti S V."/>
        </authorList>
    </citation>
    <scope>NUCLEOTIDE SEQUENCE</scope>
</reference>
<proteinExistence type="predicted"/>
<evidence type="ECO:0000313" key="1">
    <source>
        <dbReference type="EMBL" id="CAB4630074.1"/>
    </source>
</evidence>
<accession>A0A6J6J0F0</accession>
<dbReference type="EMBL" id="CAEZVP010000035">
    <property type="protein sequence ID" value="CAB4630074.1"/>
    <property type="molecule type" value="Genomic_DNA"/>
</dbReference>
<name>A0A6J6J0F0_9ZZZZ</name>
<sequence length="51" mass="5588">MSIAANARYGLDEGSGQRNSMRFAFGLDPVIGIRIQAERLRAEYTRLTGAS</sequence>
<dbReference type="AlphaFoldDB" id="A0A6J6J0F0"/>